<dbReference type="Proteomes" id="UP001076464">
    <property type="component" value="Unassembled WGS sequence"/>
</dbReference>
<reference evidence="1" key="1">
    <citation type="submission" date="2022-08" db="EMBL/GenBank/DDBJ databases">
        <title>Genome sequencing of Pelomonas sp. UHG3.</title>
        <authorList>
            <person name="So Y."/>
        </authorList>
    </citation>
    <scope>NUCLEOTIDE SEQUENCE</scope>
    <source>
        <strain evidence="1">UHG3</strain>
    </source>
</reference>
<name>A0ACC6CBB1_9BURK</name>
<proteinExistence type="predicted"/>
<evidence type="ECO:0000313" key="1">
    <source>
        <dbReference type="EMBL" id="MCY4745619.1"/>
    </source>
</evidence>
<protein>
    <submittedName>
        <fullName evidence="1">PilC/PilY family type IV pilus protein</fullName>
    </submittedName>
</protein>
<organism evidence="1 2">
    <name type="scientific">Roseateles hydrophilus</name>
    <dbReference type="NCBI Taxonomy" id="2975054"/>
    <lineage>
        <taxon>Bacteria</taxon>
        <taxon>Pseudomonadati</taxon>
        <taxon>Pseudomonadota</taxon>
        <taxon>Betaproteobacteria</taxon>
        <taxon>Burkholderiales</taxon>
        <taxon>Sphaerotilaceae</taxon>
        <taxon>Roseateles</taxon>
    </lineage>
</organism>
<accession>A0ACC6CBB1</accession>
<comment type="caution">
    <text evidence="1">The sequence shown here is derived from an EMBL/GenBank/DDBJ whole genome shotgun (WGS) entry which is preliminary data.</text>
</comment>
<evidence type="ECO:0000313" key="2">
    <source>
        <dbReference type="Proteomes" id="UP001076464"/>
    </source>
</evidence>
<keyword evidence="2" id="KW-1185">Reference proteome</keyword>
<gene>
    <name evidence="1" type="ORF">NYO99_11605</name>
</gene>
<dbReference type="EMBL" id="JAPPUY010000002">
    <property type="protein sequence ID" value="MCY4745619.1"/>
    <property type="molecule type" value="Genomic_DNA"/>
</dbReference>
<sequence length="1431" mass="152203">MHHAEVIMKFSSSRLIFALVCSLGALVLSRPALAAVTDIAQSPLVVANPDAVKTNLMFILDDSGSMGFDFLPDHINGDGDPDPRLCRSTGATPVNSGDFNNTCCIGGNNSAACWTGAAPFGNLRGQPPFLTAGFNGLAYDPAVYYKPPVRANGTPWPSQSRANTTNWTVVKNDAYNIQNTNSIDLTTQFPDTAWCVDDTFTDCLRNDNYVLPGNVGGKAYVKYNPTVASGTGMVATGAPDNATTAERSFGPHYYRIIAAEYCNDVSLRDCRGTAGGVYTIPAPLRWCKTDADARASTPGVAACQATRNGTFAHARFPTKFFSAGVKGDTPTRASVTFVIGRLNCYINMTAITVGGVNLLNANTGATNSRDTLGAKIAEQISAKTSTGYTATGNRTVTIYAPHGVDTTATVYFTYTVSAGGCTLPLDRAAPAFSGYSAGTPDVPGSYTGRFERVDIVPTRTTYPKASGRVDCTTAATSCSYDEEMTNFANWWTYYHTRMQSMKSSASLAFAGIGNNRRVGYMSINNSTGTDYLNLDTFEDVASMAYTQKSKWFAKLVAARPFRSTPLRTALSTAGKLFAGKLNGTTFNGSTVVDPVQYSCQRNFTILSTDGFWNEGSNPTKPDGSEIGEQDSTLPRPAYDGTATSNTLADVAAYYASTDLRTGATGSADCRSGSGTAADVCGNSTNTTVKPDEVQSMKTFTLGLGASGYMQFSPTYLTDVTGDFYSVREGVAPNPAAGVCSWQTSGNCNWPQPVNNTLTTIDDLWHAAVNGGGTYFSASNPTSLYTGLSSAIKALDGQTGAAAAASVSNPNVSAGDNKVFVSNFVSAEWSGELRSLQMNIETGAIDLDSPNWSARNLLNSNASRNILMFAGAEPNKLKPFTWSSMTSTERANFTLSHITASGRALTQFCSFGPYCLSSGDQSSAAGEPLVNFLRGDRTHEGDISAPAKYFRQRNYVLGDIISSEAAYVTKPRLAYVDAGYDSFKSDAAGRTNMVYVAANDGMLHAFNADTGVEAWAFVPTAVLPKLYKLADKQYATQHEYFVDGSPISRDVYVDGRWRTLLVGGQGAGGRSYYALDVTDPEAPKALWEFTDTNLGLTFGKPEIGKLKDGTWVVMFGSGYNNVSPGDGVGRLYIVNAITGALIRTISTGAGNSTTPAGLAHITAWVDDSKVDNTKQRVYAGDNLGNLWRFDINNTLGVAGYDAQRLATLRSKTGLAQPITSRPELGLVDEHTMVYVGTGRYLGQSDLTDSGGQTVYGIKDKLDTTDIGDPRNAGNAFVEQTLTAGTCPTGMTGCKAGQVIRTNNAPKPVDLSVNGGWFVDLPQARERVNTDPQLVLGTLIVMSNVVDAGNICTAGGSSWANYFDYRSGGPVDAKLTSVFLDSMSTSMTVSSLVNGDIVGTVVCTTGCVRQEDPLIKSATAGTRRVSWRDLLQQ</sequence>